<evidence type="ECO:0000313" key="3">
    <source>
        <dbReference type="Proteomes" id="UP001454036"/>
    </source>
</evidence>
<feature type="domain" description="Reverse transcriptase" evidence="1">
    <location>
        <begin position="355"/>
        <end position="542"/>
    </location>
</feature>
<dbReference type="InterPro" id="IPR040256">
    <property type="entry name" value="At4g02000-like"/>
</dbReference>
<dbReference type="PANTHER" id="PTHR31286:SF165">
    <property type="entry name" value="DUF4283 DOMAIN-CONTAINING PROTEIN"/>
    <property type="match status" value="1"/>
</dbReference>
<keyword evidence="3" id="KW-1185">Reference proteome</keyword>
<organism evidence="2 3">
    <name type="scientific">Lithospermum erythrorhizon</name>
    <name type="common">Purple gromwell</name>
    <name type="synonym">Lithospermum officinale var. erythrorhizon</name>
    <dbReference type="NCBI Taxonomy" id="34254"/>
    <lineage>
        <taxon>Eukaryota</taxon>
        <taxon>Viridiplantae</taxon>
        <taxon>Streptophyta</taxon>
        <taxon>Embryophyta</taxon>
        <taxon>Tracheophyta</taxon>
        <taxon>Spermatophyta</taxon>
        <taxon>Magnoliopsida</taxon>
        <taxon>eudicotyledons</taxon>
        <taxon>Gunneridae</taxon>
        <taxon>Pentapetalae</taxon>
        <taxon>asterids</taxon>
        <taxon>lamiids</taxon>
        <taxon>Boraginales</taxon>
        <taxon>Boraginaceae</taxon>
        <taxon>Boraginoideae</taxon>
        <taxon>Lithospermeae</taxon>
        <taxon>Lithospermum</taxon>
    </lineage>
</organism>
<dbReference type="EMBL" id="BAABME010002494">
    <property type="protein sequence ID" value="GAA0154886.1"/>
    <property type="molecule type" value="Genomic_DNA"/>
</dbReference>
<name>A0AAV3PUS3_LITER</name>
<sequence>MDKGVFILQLASDEVKHLILEKIPCSFSRRPLILRAWDVGMSSEVDALPIWIQFPNLPLDLCTAEALSILASRVGVPLFADRMNSEQSRLGYARVCVEVRVEDELFDEITVRYSLGQEYVQKVTYEWVPSKCSRYKKFGHNGATCKAHQEYRPVFRGESSRGRGTGKEKVTGFGVVDGVEDVAGRFVGVRMVREVQISAAGLQQPGGVLIAVEQSALLSPSVGSLSGLLQPDGALFSHCGGEGLPYHACTQVHVLASMEQHILMDVQVSGGSDFLFSVVYGASLYVQRRHILPMSLVEEAWQSVELDGSPLDGLLRKCNFTKVGLSRLNKDHFFDIVRRVRDCSARLQEFVQGYYKEDGIPKAAIKVDLLKAYDMVEWENLCVGMLAMGFPHRFIFMLKCCITKASFSINLNSTLKCRFASWLRKGDLISSYLFILVLEIFNGLMRRASDSSAVRFHPKCQQLCITHLSFADDMVLLVSADMDSFRVIKETLVLFGDLTGLKLNCSKSRIFFWSTPRNVRSALCEYTEMSEGVLPVQYLGIPLSSKSLSKADYSGLNSWCVNLPFLKYVVEEVEKRVRCFLWNGKDEGPYRAKVAWIAACLPLVEGGLGFKGMVVWNQDGRSVSFWFDNWSFLGPIWYVLIVQERFSIQLPRGISLRDALPLKLLGVRRQSSMVLRYGIPRHDFITWMLFHLKLGRVWRLVLQKLKAYRGGLGIWQARGEERNSRVFGGTPVSVDLIYHRVVSIVHDRSCSWRGVKRNKANWEISLEWSLSHSIFSPSY</sequence>
<comment type="caution">
    <text evidence="2">The sequence shown here is derived from an EMBL/GenBank/DDBJ whole genome shotgun (WGS) entry which is preliminary data.</text>
</comment>
<gene>
    <name evidence="2" type="ORF">LIER_12736</name>
</gene>
<dbReference type="InterPro" id="IPR000477">
    <property type="entry name" value="RT_dom"/>
</dbReference>
<proteinExistence type="predicted"/>
<reference evidence="2 3" key="1">
    <citation type="submission" date="2024-01" db="EMBL/GenBank/DDBJ databases">
        <title>The complete chloroplast genome sequence of Lithospermum erythrorhizon: insights into the phylogenetic relationship among Boraginaceae species and the maternal lineages of purple gromwells.</title>
        <authorList>
            <person name="Okada T."/>
            <person name="Watanabe K."/>
        </authorList>
    </citation>
    <scope>NUCLEOTIDE SEQUENCE [LARGE SCALE GENOMIC DNA]</scope>
</reference>
<evidence type="ECO:0000313" key="2">
    <source>
        <dbReference type="EMBL" id="GAA0154886.1"/>
    </source>
</evidence>
<evidence type="ECO:0000259" key="1">
    <source>
        <dbReference type="Pfam" id="PF00078"/>
    </source>
</evidence>
<dbReference type="Pfam" id="PF00078">
    <property type="entry name" value="RVT_1"/>
    <property type="match status" value="1"/>
</dbReference>
<protein>
    <recommendedName>
        <fullName evidence="1">Reverse transcriptase domain-containing protein</fullName>
    </recommendedName>
</protein>
<dbReference type="Proteomes" id="UP001454036">
    <property type="component" value="Unassembled WGS sequence"/>
</dbReference>
<dbReference type="PANTHER" id="PTHR31286">
    <property type="entry name" value="GLYCINE-RICH CELL WALL STRUCTURAL PROTEIN 1.8-LIKE"/>
    <property type="match status" value="1"/>
</dbReference>
<accession>A0AAV3PUS3</accession>
<dbReference type="AlphaFoldDB" id="A0AAV3PUS3"/>